<name>A0A2K0UN71_TRIHA</name>
<organism evidence="3 4">
    <name type="scientific">Trichoderma harzianum</name>
    <name type="common">Hypocrea lixii</name>
    <dbReference type="NCBI Taxonomy" id="5544"/>
    <lineage>
        <taxon>Eukaryota</taxon>
        <taxon>Fungi</taxon>
        <taxon>Dikarya</taxon>
        <taxon>Ascomycota</taxon>
        <taxon>Pezizomycotina</taxon>
        <taxon>Sordariomycetes</taxon>
        <taxon>Hypocreomycetidae</taxon>
        <taxon>Hypocreales</taxon>
        <taxon>Hypocreaceae</taxon>
        <taxon>Trichoderma</taxon>
    </lineage>
</organism>
<dbReference type="InterPro" id="IPR000639">
    <property type="entry name" value="Epox_hydrolase-like"/>
</dbReference>
<feature type="domain" description="AB hydrolase-1" evidence="2">
    <location>
        <begin position="35"/>
        <end position="275"/>
    </location>
</feature>
<gene>
    <name evidence="3" type="ORF">THARTR1_01453</name>
</gene>
<dbReference type="AlphaFoldDB" id="A0A2K0UN71"/>
<protein>
    <recommendedName>
        <fullName evidence="2">AB hydrolase-1 domain-containing protein</fullName>
    </recommendedName>
</protein>
<evidence type="ECO:0000313" key="4">
    <source>
        <dbReference type="Proteomes" id="UP000236290"/>
    </source>
</evidence>
<dbReference type="PANTHER" id="PTHR43798">
    <property type="entry name" value="MONOACYLGLYCEROL LIPASE"/>
    <property type="match status" value="1"/>
</dbReference>
<dbReference type="InterPro" id="IPR050266">
    <property type="entry name" value="AB_hydrolase_sf"/>
</dbReference>
<dbReference type="OrthoDB" id="2498029at2759"/>
<proteinExistence type="predicted"/>
<evidence type="ECO:0000313" key="3">
    <source>
        <dbReference type="EMBL" id="PNP59205.1"/>
    </source>
</evidence>
<dbReference type="InterPro" id="IPR000073">
    <property type="entry name" value="AB_hydrolase_1"/>
</dbReference>
<reference evidence="3 4" key="1">
    <citation type="submission" date="2017-02" db="EMBL/GenBank/DDBJ databases">
        <title>Genomes of Trichoderma spp. with biocontrol activity.</title>
        <authorList>
            <person name="Gardiner D."/>
            <person name="Kazan K."/>
            <person name="Vos C."/>
            <person name="Harvey P."/>
        </authorList>
    </citation>
    <scope>NUCLEOTIDE SEQUENCE [LARGE SCALE GENOMIC DNA]</scope>
    <source>
        <strain evidence="3 4">Tr1</strain>
    </source>
</reference>
<dbReference type="Gene3D" id="3.40.50.1820">
    <property type="entry name" value="alpha/beta hydrolase"/>
    <property type="match status" value="1"/>
</dbReference>
<dbReference type="PRINTS" id="PR00412">
    <property type="entry name" value="EPOXHYDRLASE"/>
</dbReference>
<dbReference type="SUPFAM" id="SSF53474">
    <property type="entry name" value="alpha/beta-Hydrolases"/>
    <property type="match status" value="1"/>
</dbReference>
<accession>A0A2K0UN71</accession>
<dbReference type="InterPro" id="IPR029058">
    <property type="entry name" value="AB_hydrolase_fold"/>
</dbReference>
<dbReference type="EMBL" id="MTYI01000016">
    <property type="protein sequence ID" value="PNP59205.1"/>
    <property type="molecule type" value="Genomic_DNA"/>
</dbReference>
<evidence type="ECO:0000259" key="2">
    <source>
        <dbReference type="Pfam" id="PF12697"/>
    </source>
</evidence>
<dbReference type="GO" id="GO:0016020">
    <property type="term" value="C:membrane"/>
    <property type="evidence" value="ECO:0007669"/>
    <property type="project" value="TreeGrafter"/>
</dbReference>
<keyword evidence="1" id="KW-0378">Hydrolase</keyword>
<evidence type="ECO:0000256" key="1">
    <source>
        <dbReference type="ARBA" id="ARBA00022801"/>
    </source>
</evidence>
<dbReference type="Proteomes" id="UP000236290">
    <property type="component" value="Unassembled WGS sequence"/>
</dbReference>
<dbReference type="GO" id="GO:0016787">
    <property type="term" value="F:hydrolase activity"/>
    <property type="evidence" value="ECO:0007669"/>
    <property type="project" value="UniProtKB-KW"/>
</dbReference>
<dbReference type="PANTHER" id="PTHR43798:SF31">
    <property type="entry name" value="AB HYDROLASE SUPERFAMILY PROTEIN YCLE"/>
    <property type="match status" value="1"/>
</dbReference>
<sequence length="285" mass="30783">MASTTSKFIRVSNDVEIELSLAVPAGGTDENTPSLIFLHIWGGSSKSFGSIIETLSPFYPTIGVSLRGWGASTGPDEPTAYKVTDFASDVEFIIRELNLKSVVLVGHSMGDKVPMAIAGRHLLPEGVLKGLALVGPAPPGPVHLPDPNMKDAQVHAFDTMENAESVIRTVLSAPGNLTDEVIKAIAEDMVRGNKWAKYSWPAYGMEDNITNLFEHVDVPVVVLAGDKDILEPVERMKTDIRDKMNDMSGGRASLVVVEGSGHLIPVEKPKEVADAIKQFVQMLRE</sequence>
<dbReference type="Pfam" id="PF12697">
    <property type="entry name" value="Abhydrolase_6"/>
    <property type="match status" value="1"/>
</dbReference>
<comment type="caution">
    <text evidence="3">The sequence shown here is derived from an EMBL/GenBank/DDBJ whole genome shotgun (WGS) entry which is preliminary data.</text>
</comment>